<dbReference type="Pfam" id="PF02423">
    <property type="entry name" value="OCD_Mu_crystall"/>
    <property type="match status" value="1"/>
</dbReference>
<dbReference type="RefSeq" id="WP_359771834.1">
    <property type="nucleotide sequence ID" value="NZ_JBEYRR010000001.1"/>
</dbReference>
<sequence>MSEQHPSSEQLHFSEHLRSSERLRSSGQLPVSEQLLFLDRQAVLACLAHVDVCEEVTQVLCRHAEGRVELPAEGYLLWPNSEGAYCRSLAMLGAVDIDGGPPLRGMKLINAATSNPSHGRERAAGLVMLFDPETARPRVLAEAGWLSATRTAAYTMVGLRHLGPERWDATAFLGCGMLARVHIGLLATTYPRVTRLHLYDTDPRRAEELAAWVRERHPHHTVRVSPGARQAVAAAQVVVTTTTADRGYLPAAWLAPGTFVAHVSLADLLPDAFLAAQGVFVDDVALVADNPRRVLGQLMREGRITGDHLPTDHDSPGVGSALTAASAKALSGTLGQVLIGERPPVRPTTSHVISNPFGMAVLDVGLLGAVYGAAVRLGLGRPLTLY</sequence>
<gene>
    <name evidence="1" type="ORF">AB0887_21280</name>
</gene>
<evidence type="ECO:0000313" key="2">
    <source>
        <dbReference type="Proteomes" id="UP001553843"/>
    </source>
</evidence>
<dbReference type="Proteomes" id="UP001553843">
    <property type="component" value="Unassembled WGS sequence"/>
</dbReference>
<dbReference type="InterPro" id="IPR023401">
    <property type="entry name" value="ODC_N"/>
</dbReference>
<keyword evidence="2" id="KW-1185">Reference proteome</keyword>
<accession>A0ABV3LZQ6</accession>
<dbReference type="InterPro" id="IPR003462">
    <property type="entry name" value="ODC_Mu_crystall"/>
</dbReference>
<reference evidence="1 2" key="1">
    <citation type="submission" date="2024-06" db="EMBL/GenBank/DDBJ databases">
        <title>The Natural Products Discovery Center: Release of the First 8490 Sequenced Strains for Exploring Actinobacteria Biosynthetic Diversity.</title>
        <authorList>
            <person name="Kalkreuter E."/>
            <person name="Kautsar S.A."/>
            <person name="Yang D."/>
            <person name="Bader C.D."/>
            <person name="Teijaro C.N."/>
            <person name="Fluegel L."/>
            <person name="Davis C.M."/>
            <person name="Simpson J.R."/>
            <person name="Lauterbach L."/>
            <person name="Steele A.D."/>
            <person name="Gui C."/>
            <person name="Meng S."/>
            <person name="Li G."/>
            <person name="Viehrig K."/>
            <person name="Ye F."/>
            <person name="Su P."/>
            <person name="Kiefer A.F."/>
            <person name="Nichols A."/>
            <person name="Cepeda A.J."/>
            <person name="Yan W."/>
            <person name="Fan B."/>
            <person name="Jiang Y."/>
            <person name="Adhikari A."/>
            <person name="Zheng C.-J."/>
            <person name="Schuster L."/>
            <person name="Cowan T.M."/>
            <person name="Smanski M.J."/>
            <person name="Chevrette M.G."/>
            <person name="De Carvalho L.P.S."/>
            <person name="Shen B."/>
        </authorList>
    </citation>
    <scope>NUCLEOTIDE SEQUENCE [LARGE SCALE GENOMIC DNA]</scope>
    <source>
        <strain evidence="1 2">NPDC047833</strain>
    </source>
</reference>
<dbReference type="SUPFAM" id="SSF51735">
    <property type="entry name" value="NAD(P)-binding Rossmann-fold domains"/>
    <property type="match status" value="1"/>
</dbReference>
<dbReference type="Gene3D" id="3.40.50.720">
    <property type="entry name" value="NAD(P)-binding Rossmann-like Domain"/>
    <property type="match status" value="1"/>
</dbReference>
<dbReference type="PIRSF" id="PIRSF001439">
    <property type="entry name" value="CryM"/>
    <property type="match status" value="1"/>
</dbReference>
<dbReference type="Gene3D" id="3.30.1780.10">
    <property type="entry name" value="ornithine cyclodeaminase, domain 1"/>
    <property type="match status" value="1"/>
</dbReference>
<organism evidence="1 2">
    <name type="scientific">Streptomyces huasconensis</name>
    <dbReference type="NCBI Taxonomy" id="1854574"/>
    <lineage>
        <taxon>Bacteria</taxon>
        <taxon>Bacillati</taxon>
        <taxon>Actinomycetota</taxon>
        <taxon>Actinomycetes</taxon>
        <taxon>Kitasatosporales</taxon>
        <taxon>Streptomycetaceae</taxon>
        <taxon>Streptomyces</taxon>
    </lineage>
</organism>
<comment type="caution">
    <text evidence="1">The sequence shown here is derived from an EMBL/GenBank/DDBJ whole genome shotgun (WGS) entry which is preliminary data.</text>
</comment>
<name>A0ABV3LZQ6_9ACTN</name>
<dbReference type="EMBL" id="JBEYRS010000008">
    <property type="protein sequence ID" value="MEW2364461.1"/>
    <property type="molecule type" value="Genomic_DNA"/>
</dbReference>
<dbReference type="PANTHER" id="PTHR13812:SF19">
    <property type="entry name" value="KETIMINE REDUCTASE MU-CRYSTALLIN"/>
    <property type="match status" value="1"/>
</dbReference>
<proteinExistence type="predicted"/>
<protein>
    <submittedName>
        <fullName evidence="1">Ornithine cyclodeaminase</fullName>
    </submittedName>
</protein>
<dbReference type="PANTHER" id="PTHR13812">
    <property type="entry name" value="KETIMINE REDUCTASE MU-CRYSTALLIN"/>
    <property type="match status" value="1"/>
</dbReference>
<evidence type="ECO:0000313" key="1">
    <source>
        <dbReference type="EMBL" id="MEW2364461.1"/>
    </source>
</evidence>
<dbReference type="InterPro" id="IPR036291">
    <property type="entry name" value="NAD(P)-bd_dom_sf"/>
</dbReference>